<sequence length="56" mass="6033">MKIIMKKDDYHRISSALSQSFKAGEEYDLPQGTANALIERGSAAAASKNTSSEKDA</sequence>
<evidence type="ECO:0000313" key="1">
    <source>
        <dbReference type="EMBL" id="PZX19818.1"/>
    </source>
</evidence>
<dbReference type="EMBL" id="QKZL01000001">
    <property type="protein sequence ID" value="PZX19818.1"/>
    <property type="molecule type" value="Genomic_DNA"/>
</dbReference>
<name>A0A2W7NHT2_9RHOB</name>
<evidence type="ECO:0000313" key="2">
    <source>
        <dbReference type="Proteomes" id="UP000248916"/>
    </source>
</evidence>
<proteinExistence type="predicted"/>
<dbReference type="RefSeq" id="WP_170133813.1">
    <property type="nucleotide sequence ID" value="NZ_QKZL01000001.1"/>
</dbReference>
<organism evidence="1 2">
    <name type="scientific">Palleronia aestuarii</name>
    <dbReference type="NCBI Taxonomy" id="568105"/>
    <lineage>
        <taxon>Bacteria</taxon>
        <taxon>Pseudomonadati</taxon>
        <taxon>Pseudomonadota</taxon>
        <taxon>Alphaproteobacteria</taxon>
        <taxon>Rhodobacterales</taxon>
        <taxon>Roseobacteraceae</taxon>
        <taxon>Palleronia</taxon>
    </lineage>
</organism>
<keyword evidence="2" id="KW-1185">Reference proteome</keyword>
<reference evidence="1 2" key="1">
    <citation type="submission" date="2018-06" db="EMBL/GenBank/DDBJ databases">
        <title>Genomic Encyclopedia of Archaeal and Bacterial Type Strains, Phase II (KMG-II): from individual species to whole genera.</title>
        <authorList>
            <person name="Goeker M."/>
        </authorList>
    </citation>
    <scope>NUCLEOTIDE SEQUENCE [LARGE SCALE GENOMIC DNA]</scope>
    <source>
        <strain evidence="1 2">DSM 22009</strain>
    </source>
</reference>
<protein>
    <submittedName>
        <fullName evidence="1">Uncharacterized protein</fullName>
    </submittedName>
</protein>
<dbReference type="Proteomes" id="UP000248916">
    <property type="component" value="Unassembled WGS sequence"/>
</dbReference>
<comment type="caution">
    <text evidence="1">The sequence shown here is derived from an EMBL/GenBank/DDBJ whole genome shotgun (WGS) entry which is preliminary data.</text>
</comment>
<gene>
    <name evidence="1" type="ORF">LX81_00281</name>
</gene>
<dbReference type="AlphaFoldDB" id="A0A2W7NHT2"/>
<accession>A0A2W7NHT2</accession>